<reference evidence="1 2" key="1">
    <citation type="submission" date="2021-07" db="EMBL/GenBank/DDBJ databases">
        <title>Whole Genome Sequence of Nocardia Iowensis.</title>
        <authorList>
            <person name="Lamm A."/>
            <person name="Collins-Fairclough A.M."/>
            <person name="Bunk B."/>
            <person name="Sproer C."/>
        </authorList>
    </citation>
    <scope>NUCLEOTIDE SEQUENCE [LARGE SCALE GENOMIC DNA]</scope>
    <source>
        <strain evidence="1 2">NRRL 5646</strain>
    </source>
</reference>
<evidence type="ECO:0000313" key="2">
    <source>
        <dbReference type="Proteomes" id="UP000694257"/>
    </source>
</evidence>
<proteinExistence type="predicted"/>
<accession>A0ABX8S0L0</accession>
<dbReference type="EMBL" id="CP078145">
    <property type="protein sequence ID" value="QXN95338.1"/>
    <property type="molecule type" value="Genomic_DNA"/>
</dbReference>
<dbReference type="Proteomes" id="UP000694257">
    <property type="component" value="Chromosome"/>
</dbReference>
<evidence type="ECO:0000313" key="1">
    <source>
        <dbReference type="EMBL" id="QXN95338.1"/>
    </source>
</evidence>
<organism evidence="1 2">
    <name type="scientific">Nocardia iowensis</name>
    <dbReference type="NCBI Taxonomy" id="204891"/>
    <lineage>
        <taxon>Bacteria</taxon>
        <taxon>Bacillati</taxon>
        <taxon>Actinomycetota</taxon>
        <taxon>Actinomycetes</taxon>
        <taxon>Mycobacteriales</taxon>
        <taxon>Nocardiaceae</taxon>
        <taxon>Nocardia</taxon>
    </lineage>
</organism>
<protein>
    <submittedName>
        <fullName evidence="1">Phage tail family protein</fullName>
    </submittedName>
</protein>
<name>A0ABX8S0L0_NOCIO</name>
<gene>
    <name evidence="1" type="ORF">KV110_05295</name>
</gene>
<keyword evidence="2" id="KW-1185">Reference proteome</keyword>
<sequence>MAIETVVELEGVNGEWFTLAGPDAGDKGVYLGTSLDGIYDPPVRTVWEEPANLPGARYLAHKIMRRDIVFGVEILNDPEPGRTWLDRDSAWRKAWSFERDCKLWVTTDSGRRYLSIRLGESPLVDMSTDPTLNPVNLTLMTVIAGDPFWYGEESVYEWVLDRDLTTTPLIKDGDINPAAVTHGFDIAELNPTDQPVWPMWLVSAPSRVVLPDFSWHNDDLAARRIVMPSLVEGEDIEVDVDPRSPQIVSWSGSQVWARMAGVRFRHPIPPYTRNAQLPVTIAQAPVGAKIQLRLKRPWSRPWGLW</sequence>